<reference evidence="3" key="1">
    <citation type="journal article" date="2016" name="Nat. Commun.">
        <title>The Gonium pectorale genome demonstrates co-option of cell cycle regulation during the evolution of multicellularity.</title>
        <authorList>
            <person name="Hanschen E.R."/>
            <person name="Marriage T.N."/>
            <person name="Ferris P.J."/>
            <person name="Hamaji T."/>
            <person name="Toyoda A."/>
            <person name="Fujiyama A."/>
            <person name="Neme R."/>
            <person name="Noguchi H."/>
            <person name="Minakuchi Y."/>
            <person name="Suzuki M."/>
            <person name="Kawai-Toyooka H."/>
            <person name="Smith D.R."/>
            <person name="Sparks H."/>
            <person name="Anderson J."/>
            <person name="Bakaric R."/>
            <person name="Luria V."/>
            <person name="Karger A."/>
            <person name="Kirschner M.W."/>
            <person name="Durand P.M."/>
            <person name="Michod R.E."/>
            <person name="Nozaki H."/>
            <person name="Olson B.J."/>
        </authorList>
    </citation>
    <scope>NUCLEOTIDE SEQUENCE [LARGE SCALE GENOMIC DNA]</scope>
    <source>
        <strain evidence="3">NIES-2863</strain>
    </source>
</reference>
<evidence type="ECO:0000256" key="1">
    <source>
        <dbReference type="SAM" id="MobiDB-lite"/>
    </source>
</evidence>
<protein>
    <submittedName>
        <fullName evidence="2">Uncharacterized protein</fullName>
    </submittedName>
</protein>
<dbReference type="OrthoDB" id="544290at2759"/>
<sequence length="246" mass="27045">MAQVRACLQPSEGPACAAANYGEVRGSSPSWRDNFCDNGRAHVTGPTAEFGSTGFARWEQAPAVKESSYRRTLKQLPEPVRPERPEGKRTVPEPHGSLPAHPRGTRPPPDDVRLKPAATAPEPPLPRLGRPDGITGLRESDKETQFDVSLGRKIRVGQDTYRGTGRAGDKSLVYGASARVEDDPTFYKTMKDTPTFSRFVNSLPPKPSVSPHQRREDGLRRQAEQERRREAALVSTLNIEGVADDI</sequence>
<feature type="region of interest" description="Disordered" evidence="1">
    <location>
        <begin position="197"/>
        <end position="228"/>
    </location>
</feature>
<proteinExistence type="predicted"/>
<feature type="compositionally biased region" description="Basic and acidic residues" evidence="1">
    <location>
        <begin position="80"/>
        <end position="92"/>
    </location>
</feature>
<comment type="caution">
    <text evidence="2">The sequence shown here is derived from an EMBL/GenBank/DDBJ whole genome shotgun (WGS) entry which is preliminary data.</text>
</comment>
<dbReference type="EMBL" id="LSYV01000003">
    <property type="protein sequence ID" value="KXZ56017.1"/>
    <property type="molecule type" value="Genomic_DNA"/>
</dbReference>
<name>A0A150H1J1_GONPE</name>
<dbReference type="AlphaFoldDB" id="A0A150H1J1"/>
<gene>
    <name evidence="2" type="ORF">GPECTOR_2g1569</name>
</gene>
<dbReference type="STRING" id="33097.A0A150H1J1"/>
<dbReference type="Proteomes" id="UP000075714">
    <property type="component" value="Unassembled WGS sequence"/>
</dbReference>
<organism evidence="2 3">
    <name type="scientific">Gonium pectorale</name>
    <name type="common">Green alga</name>
    <dbReference type="NCBI Taxonomy" id="33097"/>
    <lineage>
        <taxon>Eukaryota</taxon>
        <taxon>Viridiplantae</taxon>
        <taxon>Chlorophyta</taxon>
        <taxon>core chlorophytes</taxon>
        <taxon>Chlorophyceae</taxon>
        <taxon>CS clade</taxon>
        <taxon>Chlamydomonadales</taxon>
        <taxon>Volvocaceae</taxon>
        <taxon>Gonium</taxon>
    </lineage>
</organism>
<accession>A0A150H1J1</accession>
<feature type="compositionally biased region" description="Basic and acidic residues" evidence="1">
    <location>
        <begin position="213"/>
        <end position="228"/>
    </location>
</feature>
<keyword evidence="3" id="KW-1185">Reference proteome</keyword>
<feature type="region of interest" description="Disordered" evidence="1">
    <location>
        <begin position="62"/>
        <end position="151"/>
    </location>
</feature>
<evidence type="ECO:0000313" key="3">
    <source>
        <dbReference type="Proteomes" id="UP000075714"/>
    </source>
</evidence>
<evidence type="ECO:0000313" key="2">
    <source>
        <dbReference type="EMBL" id="KXZ56017.1"/>
    </source>
</evidence>